<reference evidence="3 4" key="1">
    <citation type="submission" date="2022-01" db="EMBL/GenBank/DDBJ databases">
        <title>Whole genome-based taxonomy of the Shewanellaceae.</title>
        <authorList>
            <person name="Martin-Rodriguez A.J."/>
        </authorList>
    </citation>
    <scope>NUCLEOTIDE SEQUENCE [LARGE SCALE GENOMIC DNA]</scope>
    <source>
        <strain evidence="3 4">DSM 21332</strain>
    </source>
</reference>
<proteinExistence type="predicted"/>
<evidence type="ECO:0000259" key="2">
    <source>
        <dbReference type="Pfam" id="PF03413"/>
    </source>
</evidence>
<sequence length="96" mass="10190">MKITRILTLIMVMLVPATFQPLQASPLMAAAQGAALKVKSEQQAVSLAKGKYGGKVLKVESARVNGNPGYRVKLVTSDGRVMHVKIDAATGRIQGD</sequence>
<comment type="caution">
    <text evidence="3">The sequence shown here is derived from an EMBL/GenBank/DDBJ whole genome shotgun (WGS) entry which is preliminary data.</text>
</comment>
<evidence type="ECO:0000313" key="3">
    <source>
        <dbReference type="EMBL" id="MCL2912920.1"/>
    </source>
</evidence>
<keyword evidence="4" id="KW-1185">Reference proteome</keyword>
<feature type="domain" description="PepSY" evidence="2">
    <location>
        <begin position="40"/>
        <end position="95"/>
    </location>
</feature>
<protein>
    <submittedName>
        <fullName evidence="3">PepSY domain-containing protein</fullName>
    </submittedName>
</protein>
<evidence type="ECO:0000256" key="1">
    <source>
        <dbReference type="SAM" id="SignalP"/>
    </source>
</evidence>
<name>A0ABT0N414_9GAMM</name>
<organism evidence="3 4">
    <name type="scientific">Shewanella corallii</name>
    <dbReference type="NCBI Taxonomy" id="560080"/>
    <lineage>
        <taxon>Bacteria</taxon>
        <taxon>Pseudomonadati</taxon>
        <taxon>Pseudomonadota</taxon>
        <taxon>Gammaproteobacteria</taxon>
        <taxon>Alteromonadales</taxon>
        <taxon>Shewanellaceae</taxon>
        <taxon>Shewanella</taxon>
    </lineage>
</organism>
<dbReference type="InterPro" id="IPR025711">
    <property type="entry name" value="PepSY"/>
</dbReference>
<dbReference type="Proteomes" id="UP001202831">
    <property type="component" value="Unassembled WGS sequence"/>
</dbReference>
<evidence type="ECO:0000313" key="4">
    <source>
        <dbReference type="Proteomes" id="UP001202831"/>
    </source>
</evidence>
<dbReference type="RefSeq" id="WP_115135249.1">
    <property type="nucleotide sequence ID" value="NZ_JAKIKT010000001.1"/>
</dbReference>
<dbReference type="EMBL" id="JAKIKT010000001">
    <property type="protein sequence ID" value="MCL2912920.1"/>
    <property type="molecule type" value="Genomic_DNA"/>
</dbReference>
<accession>A0ABT0N414</accession>
<feature type="signal peptide" evidence="1">
    <location>
        <begin position="1"/>
        <end position="24"/>
    </location>
</feature>
<feature type="chain" id="PRO_5046899987" evidence="1">
    <location>
        <begin position="25"/>
        <end position="96"/>
    </location>
</feature>
<gene>
    <name evidence="3" type="ORF">L2725_03865</name>
</gene>
<dbReference type="Gene3D" id="3.10.450.40">
    <property type="match status" value="1"/>
</dbReference>
<keyword evidence="1" id="KW-0732">Signal</keyword>
<dbReference type="Pfam" id="PF03413">
    <property type="entry name" value="PepSY"/>
    <property type="match status" value="1"/>
</dbReference>